<sequence>MKKLATTGAALLLVTVLSGCGGAADSASPAVSTSTAMAPAPTVTVQPTPTPAPNMTTGSYEADLAALGVVPDNVQSFADYMEAEICNQTGTGLGVSVRSIGGNPTGGGMEGVRLTVAYFCPEKSQEVESYLDYFKN</sequence>
<organism evidence="2 3">
    <name type="scientific">Arthrobacter wenxiniae</name>
    <dbReference type="NCBI Taxonomy" id="2713570"/>
    <lineage>
        <taxon>Bacteria</taxon>
        <taxon>Bacillati</taxon>
        <taxon>Actinomycetota</taxon>
        <taxon>Actinomycetes</taxon>
        <taxon>Micrococcales</taxon>
        <taxon>Micrococcaceae</taxon>
        <taxon>Arthrobacter</taxon>
    </lineage>
</organism>
<dbReference type="EMBL" id="JAAMFM010000024">
    <property type="protein sequence ID" value="NVM96092.1"/>
    <property type="molecule type" value="Genomic_DNA"/>
</dbReference>
<dbReference type="AlphaFoldDB" id="A0A7Y7IIJ2"/>
<accession>A0A7Y7IIJ2</accession>
<comment type="caution">
    <text evidence="2">The sequence shown here is derived from an EMBL/GenBank/DDBJ whole genome shotgun (WGS) entry which is preliminary data.</text>
</comment>
<name>A0A7Y7IIJ2_9MICC</name>
<keyword evidence="3" id="KW-1185">Reference proteome</keyword>
<feature type="chain" id="PRO_5039355787" description="DUF732 domain-containing protein" evidence="1">
    <location>
        <begin position="24"/>
        <end position="136"/>
    </location>
</feature>
<protein>
    <recommendedName>
        <fullName evidence="4">DUF732 domain-containing protein</fullName>
    </recommendedName>
</protein>
<proteinExistence type="predicted"/>
<evidence type="ECO:0008006" key="4">
    <source>
        <dbReference type="Google" id="ProtNLM"/>
    </source>
</evidence>
<evidence type="ECO:0000313" key="2">
    <source>
        <dbReference type="EMBL" id="NVM96092.1"/>
    </source>
</evidence>
<keyword evidence="1" id="KW-0732">Signal</keyword>
<dbReference type="RefSeq" id="WP_176635813.1">
    <property type="nucleotide sequence ID" value="NZ_JAAMFM010000024.1"/>
</dbReference>
<evidence type="ECO:0000313" key="3">
    <source>
        <dbReference type="Proteomes" id="UP000543556"/>
    </source>
</evidence>
<reference evidence="2 3" key="1">
    <citation type="submission" date="2020-02" db="EMBL/GenBank/DDBJ databases">
        <title>Genome sequence of strain AETb3-4.</title>
        <authorList>
            <person name="Gao J."/>
            <person name="Zhang X."/>
        </authorList>
    </citation>
    <scope>NUCLEOTIDE SEQUENCE [LARGE SCALE GENOMIC DNA]</scope>
    <source>
        <strain evidence="2 3">AETb3-4</strain>
    </source>
</reference>
<dbReference type="Proteomes" id="UP000543556">
    <property type="component" value="Unassembled WGS sequence"/>
</dbReference>
<dbReference type="PROSITE" id="PS51257">
    <property type="entry name" value="PROKAR_LIPOPROTEIN"/>
    <property type="match status" value="1"/>
</dbReference>
<feature type="signal peptide" evidence="1">
    <location>
        <begin position="1"/>
        <end position="23"/>
    </location>
</feature>
<gene>
    <name evidence="2" type="ORF">G6034_14500</name>
</gene>
<evidence type="ECO:0000256" key="1">
    <source>
        <dbReference type="SAM" id="SignalP"/>
    </source>
</evidence>